<evidence type="ECO:0000313" key="4">
    <source>
        <dbReference type="Proteomes" id="UP000217199"/>
    </source>
</evidence>
<keyword evidence="2" id="KW-0472">Membrane</keyword>
<comment type="caution">
    <text evidence="3">The sequence shown here is derived from an EMBL/GenBank/DDBJ whole genome shotgun (WGS) entry which is preliminary data.</text>
</comment>
<proteinExistence type="predicted"/>
<feature type="compositionally biased region" description="Polar residues" evidence="1">
    <location>
        <begin position="549"/>
        <end position="563"/>
    </location>
</feature>
<evidence type="ECO:0000256" key="1">
    <source>
        <dbReference type="SAM" id="MobiDB-lite"/>
    </source>
</evidence>
<organism evidence="3 4">
    <name type="scientific">Pyrrhoderma noxium</name>
    <dbReference type="NCBI Taxonomy" id="2282107"/>
    <lineage>
        <taxon>Eukaryota</taxon>
        <taxon>Fungi</taxon>
        <taxon>Dikarya</taxon>
        <taxon>Basidiomycota</taxon>
        <taxon>Agaricomycotina</taxon>
        <taxon>Agaricomycetes</taxon>
        <taxon>Hymenochaetales</taxon>
        <taxon>Hymenochaetaceae</taxon>
        <taxon>Pyrrhoderma</taxon>
    </lineage>
</organism>
<sequence length="620" mass="66918">MSILYLREHATVSEITRGSSVKFGRNQGQRSSEKSISSHGGYSAKNGRKRNVNERKSSSVGVSHDHNVADIQAASVADPIPTDNGLATTPHRTTLTVAPTFSLSPEMISTKSSIERSTETSSEMVTSDKRTTTTVWIYPSTFSTQEQSSTLQGYIAKTSGTSKPISTNSPHIPVFVFVLIGIGGLCISIAALLIFRSVLRRHDQQDRPRPSAPILQDSPLFGGKERLSRGIWSDPSFGNLLASHTKNGNGNWKNDGWRPLSGGKEPGGGENYGPGPVREDKEPQMQELNKRQSTFLSPNVATSKDPDRLPPSPVSPSSVYTQAIPVGVALDYDFPIPPVSTMPLNVKNKKEVRKKRHSAQVAISKYPISSPTFTETDTTIAYQDPRPAPTPGDTSKPKSGLKASNSGSRSAPHKNVYTYKSKPSIQRSISTSRKERDELIPHAIPSTKSKAHRDRDTKALTSALGLTSPSSTPQPPPSSCFSPVSIYPDDSLSVAHGRGRKFLDDEPHSEMPSPAGTHAALGDLMLQEFPSSATFASMRVSDPFADVVGSTSSQTGIKKSGSGSLRRAGDRPPRVPSPPPLPSLSQMALANADADYRSPTYSIYGLYEAQRKSRNSMISR</sequence>
<feature type="compositionally biased region" description="Polar residues" evidence="1">
    <location>
        <begin position="369"/>
        <end position="381"/>
    </location>
</feature>
<feature type="region of interest" description="Disordered" evidence="1">
    <location>
        <begin position="21"/>
        <end position="65"/>
    </location>
</feature>
<dbReference type="EMBL" id="NBII01000001">
    <property type="protein sequence ID" value="PAV24038.1"/>
    <property type="molecule type" value="Genomic_DNA"/>
</dbReference>
<protein>
    <submittedName>
        <fullName evidence="3">Uncharacterized protein</fullName>
    </submittedName>
</protein>
<feature type="region of interest" description="Disordered" evidence="1">
    <location>
        <begin position="248"/>
        <end position="317"/>
    </location>
</feature>
<feature type="region of interest" description="Disordered" evidence="1">
    <location>
        <begin position="369"/>
        <end position="517"/>
    </location>
</feature>
<reference evidence="3 4" key="1">
    <citation type="journal article" date="2017" name="Mol. Ecol.">
        <title>Comparative and population genomic landscape of Phellinus noxius: A hypervariable fungus causing root rot in trees.</title>
        <authorList>
            <person name="Chung C.L."/>
            <person name="Lee T.J."/>
            <person name="Akiba M."/>
            <person name="Lee H.H."/>
            <person name="Kuo T.H."/>
            <person name="Liu D."/>
            <person name="Ke H.M."/>
            <person name="Yokoi T."/>
            <person name="Roa M.B."/>
            <person name="Lu M.J."/>
            <person name="Chang Y.Y."/>
            <person name="Ann P.J."/>
            <person name="Tsai J.N."/>
            <person name="Chen C.Y."/>
            <person name="Tzean S.S."/>
            <person name="Ota Y."/>
            <person name="Hattori T."/>
            <person name="Sahashi N."/>
            <person name="Liou R.F."/>
            <person name="Kikuchi T."/>
            <person name="Tsai I.J."/>
        </authorList>
    </citation>
    <scope>NUCLEOTIDE SEQUENCE [LARGE SCALE GENOMIC DNA]</scope>
    <source>
        <strain evidence="3 4">FFPRI411160</strain>
    </source>
</reference>
<accession>A0A286UWS9</accession>
<evidence type="ECO:0000256" key="2">
    <source>
        <dbReference type="SAM" id="Phobius"/>
    </source>
</evidence>
<dbReference type="Proteomes" id="UP000217199">
    <property type="component" value="Unassembled WGS sequence"/>
</dbReference>
<dbReference type="AlphaFoldDB" id="A0A286UWS9"/>
<feature type="region of interest" description="Disordered" evidence="1">
    <location>
        <begin position="202"/>
        <end position="221"/>
    </location>
</feature>
<keyword evidence="4" id="KW-1185">Reference proteome</keyword>
<feature type="compositionally biased region" description="Basic and acidic residues" evidence="1">
    <location>
        <begin position="277"/>
        <end position="290"/>
    </location>
</feature>
<dbReference type="InParanoid" id="A0A286UWS9"/>
<feature type="compositionally biased region" description="Basic and acidic residues" evidence="1">
    <location>
        <begin position="51"/>
        <end position="65"/>
    </location>
</feature>
<keyword evidence="2" id="KW-1133">Transmembrane helix</keyword>
<dbReference type="OrthoDB" id="2983908at2759"/>
<feature type="compositionally biased region" description="Polar residues" evidence="1">
    <location>
        <begin position="26"/>
        <end position="40"/>
    </location>
</feature>
<feature type="compositionally biased region" description="Polar residues" evidence="1">
    <location>
        <begin position="291"/>
        <end position="302"/>
    </location>
</feature>
<name>A0A286UWS9_9AGAM</name>
<evidence type="ECO:0000313" key="3">
    <source>
        <dbReference type="EMBL" id="PAV24038.1"/>
    </source>
</evidence>
<keyword evidence="2" id="KW-0812">Transmembrane</keyword>
<dbReference type="STRING" id="2282107.A0A286UWS9"/>
<feature type="compositionally biased region" description="Polar residues" evidence="1">
    <location>
        <begin position="421"/>
        <end position="431"/>
    </location>
</feature>
<feature type="transmembrane region" description="Helical" evidence="2">
    <location>
        <begin position="172"/>
        <end position="195"/>
    </location>
</feature>
<gene>
    <name evidence="3" type="ORF">PNOK_0110600</name>
</gene>
<feature type="region of interest" description="Disordered" evidence="1">
    <location>
        <begin position="547"/>
        <end position="590"/>
    </location>
</feature>